<dbReference type="SMART" id="SM00984">
    <property type="entry name" value="UDPG_MGDP_dh_C"/>
    <property type="match status" value="1"/>
</dbReference>
<dbReference type="GO" id="GO:0016616">
    <property type="term" value="F:oxidoreductase activity, acting on the CH-OH group of donors, NAD or NADP as acceptor"/>
    <property type="evidence" value="ECO:0007669"/>
    <property type="project" value="InterPro"/>
</dbReference>
<dbReference type="SUPFAM" id="SSF48179">
    <property type="entry name" value="6-phosphogluconate dehydrogenase C-terminal domain-like"/>
    <property type="match status" value="1"/>
</dbReference>
<evidence type="ECO:0000256" key="3">
    <source>
        <dbReference type="ARBA" id="ARBA00023027"/>
    </source>
</evidence>
<dbReference type="InterPro" id="IPR014027">
    <property type="entry name" value="UDP-Glc/GDP-Man_DH_C"/>
</dbReference>
<protein>
    <submittedName>
        <fullName evidence="6">Nucleotide sugar dehydrogenase</fullName>
    </submittedName>
</protein>
<dbReference type="Pfam" id="PF03721">
    <property type="entry name" value="UDPG_MGDP_dh_N"/>
    <property type="match status" value="1"/>
</dbReference>
<dbReference type="PIRSF" id="PIRSF500136">
    <property type="entry name" value="UDP_ManNAc_DH"/>
    <property type="match status" value="1"/>
</dbReference>
<name>A0A9X2VM86_9PSEU</name>
<dbReference type="Gene3D" id="3.40.50.720">
    <property type="entry name" value="NAD(P)-binding Rossmann-like Domain"/>
    <property type="match status" value="2"/>
</dbReference>
<dbReference type="InterPro" id="IPR036291">
    <property type="entry name" value="NAD(P)-bd_dom_sf"/>
</dbReference>
<dbReference type="Proteomes" id="UP001141259">
    <property type="component" value="Unassembled WGS sequence"/>
</dbReference>
<keyword evidence="3" id="KW-0520">NAD</keyword>
<dbReference type="InterPro" id="IPR036220">
    <property type="entry name" value="UDP-Glc/GDP-Man_DH_C_sf"/>
</dbReference>
<reference evidence="6" key="1">
    <citation type="submission" date="2022-08" db="EMBL/GenBank/DDBJ databases">
        <authorList>
            <person name="Tistechok S."/>
            <person name="Samborskyy M."/>
            <person name="Roman I."/>
        </authorList>
    </citation>
    <scope>NUCLEOTIDE SEQUENCE</scope>
    <source>
        <strain evidence="6">DSM 103496</strain>
    </source>
</reference>
<dbReference type="InterPro" id="IPR014026">
    <property type="entry name" value="UDP-Glc/GDP-Man_DH_dimer"/>
</dbReference>
<dbReference type="PANTHER" id="PTHR43491">
    <property type="entry name" value="UDP-N-ACETYL-D-MANNOSAMINE DEHYDROGENASE"/>
    <property type="match status" value="1"/>
</dbReference>
<dbReference type="GO" id="GO:0016628">
    <property type="term" value="F:oxidoreductase activity, acting on the CH-CH group of donors, NAD or NADP as acceptor"/>
    <property type="evidence" value="ECO:0007669"/>
    <property type="project" value="InterPro"/>
</dbReference>
<organism evidence="6 7">
    <name type="scientific">Umezawaea endophytica</name>
    <dbReference type="NCBI Taxonomy" id="1654476"/>
    <lineage>
        <taxon>Bacteria</taxon>
        <taxon>Bacillati</taxon>
        <taxon>Actinomycetota</taxon>
        <taxon>Actinomycetes</taxon>
        <taxon>Pseudonocardiales</taxon>
        <taxon>Pseudonocardiaceae</taxon>
        <taxon>Umezawaea</taxon>
    </lineage>
</organism>
<dbReference type="NCBIfam" id="TIGR03026">
    <property type="entry name" value="NDP-sugDHase"/>
    <property type="match status" value="1"/>
</dbReference>
<dbReference type="InterPro" id="IPR008927">
    <property type="entry name" value="6-PGluconate_DH-like_C_sf"/>
</dbReference>
<gene>
    <name evidence="6" type="ORF">NZH93_19850</name>
</gene>
<evidence type="ECO:0000256" key="2">
    <source>
        <dbReference type="ARBA" id="ARBA00023002"/>
    </source>
</evidence>
<keyword evidence="7" id="KW-1185">Reference proteome</keyword>
<evidence type="ECO:0000259" key="5">
    <source>
        <dbReference type="SMART" id="SM00984"/>
    </source>
</evidence>
<evidence type="ECO:0000256" key="1">
    <source>
        <dbReference type="ARBA" id="ARBA00006601"/>
    </source>
</evidence>
<evidence type="ECO:0000313" key="6">
    <source>
        <dbReference type="EMBL" id="MCS7479120.1"/>
    </source>
</evidence>
<dbReference type="InterPro" id="IPR001732">
    <property type="entry name" value="UDP-Glc/GDP-Man_DH_N"/>
</dbReference>
<proteinExistence type="inferred from homology"/>
<keyword evidence="2" id="KW-0560">Oxidoreductase</keyword>
<feature type="domain" description="UDP-glucose/GDP-mannose dehydrogenase C-terminal" evidence="5">
    <location>
        <begin position="317"/>
        <end position="410"/>
    </location>
</feature>
<dbReference type="GO" id="GO:0051287">
    <property type="term" value="F:NAD binding"/>
    <property type="evidence" value="ECO:0007669"/>
    <property type="project" value="InterPro"/>
</dbReference>
<dbReference type="PIRSF" id="PIRSF000124">
    <property type="entry name" value="UDPglc_GDPman_dh"/>
    <property type="match status" value="1"/>
</dbReference>
<comment type="caution">
    <text evidence="6">The sequence shown here is derived from an EMBL/GenBank/DDBJ whole genome shotgun (WGS) entry which is preliminary data.</text>
</comment>
<dbReference type="SUPFAM" id="SSF51735">
    <property type="entry name" value="NAD(P)-binding Rossmann-fold domains"/>
    <property type="match status" value="1"/>
</dbReference>
<dbReference type="InterPro" id="IPR028359">
    <property type="entry name" value="UDP_ManNAc/GlcNAc_DH"/>
</dbReference>
<dbReference type="SUPFAM" id="SSF52413">
    <property type="entry name" value="UDP-glucose/GDP-mannose dehydrogenase C-terminal domain"/>
    <property type="match status" value="1"/>
</dbReference>
<evidence type="ECO:0000256" key="4">
    <source>
        <dbReference type="PIRNR" id="PIRNR000124"/>
    </source>
</evidence>
<dbReference type="Pfam" id="PF00984">
    <property type="entry name" value="UDPG_MGDP_dh"/>
    <property type="match status" value="1"/>
</dbReference>
<comment type="similarity">
    <text evidence="1 4">Belongs to the UDP-glucose/GDP-mannose dehydrogenase family.</text>
</comment>
<dbReference type="InterPro" id="IPR017476">
    <property type="entry name" value="UDP-Glc/GDP-Man"/>
</dbReference>
<dbReference type="AlphaFoldDB" id="A0A9X2VM86"/>
<dbReference type="GO" id="GO:0000271">
    <property type="term" value="P:polysaccharide biosynthetic process"/>
    <property type="evidence" value="ECO:0007669"/>
    <property type="project" value="InterPro"/>
</dbReference>
<accession>A0A9X2VM86</accession>
<dbReference type="EMBL" id="JANYMP010000009">
    <property type="protein sequence ID" value="MCS7479120.1"/>
    <property type="molecule type" value="Genomic_DNA"/>
</dbReference>
<dbReference type="RefSeq" id="WP_259624626.1">
    <property type="nucleotide sequence ID" value="NZ_JANYMP010000009.1"/>
</dbReference>
<sequence>MSAVTVIGLGKIGLPLAVLIAESGRTTYGVDIQQSVIDAVGLGQTILPDEPDLPDRLQAVVRARQLLPTLDLDSAVGASEVVVVIIPLVVDENGTPLFESLDSTTERISHALLPGSLVIYETTLPVGTTRHRFFPVLREKTSNLFLAYSPERVSSGSVFAGLRGYPKLIGGVDDASAERTRHFYESVFSFDDRPDLNRPNGVWDLGSTEAAELVKLAETTYRDVNIAFANELAEYSETLGLDVTSVITAANSQPFSHIHRPGLVGGHCIPVYPWFLLAGAPDMRLPRVAREVNSTVPDRVLARLVANVGDLKGLRVVVLGLAYRGGVRESSFSGALALVKILKAAEAVPLVHDPLWTSTELATLGLRAYQFGESCDCAVVQSDHIMYKNIGPSDLPGVRTVFDLRAVTRTDGWGGVRRLVLGCSDFGDEPDVLPG</sequence>
<dbReference type="PANTHER" id="PTHR43491:SF2">
    <property type="entry name" value="UDP-N-ACETYL-D-MANNOSAMINE DEHYDROGENASE"/>
    <property type="match status" value="1"/>
</dbReference>
<evidence type="ECO:0000313" key="7">
    <source>
        <dbReference type="Proteomes" id="UP001141259"/>
    </source>
</evidence>